<name>A0A816EB05_9BILA</name>
<proteinExistence type="predicted"/>
<evidence type="ECO:0000313" key="2">
    <source>
        <dbReference type="Proteomes" id="UP000663834"/>
    </source>
</evidence>
<dbReference type="EMBL" id="CAJNOW010015974">
    <property type="protein sequence ID" value="CAF1646576.1"/>
    <property type="molecule type" value="Genomic_DNA"/>
</dbReference>
<dbReference type="AlphaFoldDB" id="A0A816EB05"/>
<comment type="caution">
    <text evidence="1">The sequence shown here is derived from an EMBL/GenBank/DDBJ whole genome shotgun (WGS) entry which is preliminary data.</text>
</comment>
<evidence type="ECO:0000313" key="1">
    <source>
        <dbReference type="EMBL" id="CAF1646576.1"/>
    </source>
</evidence>
<protein>
    <submittedName>
        <fullName evidence="1">Uncharacterized protein</fullName>
    </submittedName>
</protein>
<accession>A0A816EB05</accession>
<gene>
    <name evidence="1" type="ORF">KQP761_LOCUS29123</name>
</gene>
<organism evidence="1 2">
    <name type="scientific">Rotaria magnacalcarata</name>
    <dbReference type="NCBI Taxonomy" id="392030"/>
    <lineage>
        <taxon>Eukaryota</taxon>
        <taxon>Metazoa</taxon>
        <taxon>Spiralia</taxon>
        <taxon>Gnathifera</taxon>
        <taxon>Rotifera</taxon>
        <taxon>Eurotatoria</taxon>
        <taxon>Bdelloidea</taxon>
        <taxon>Philodinida</taxon>
        <taxon>Philodinidae</taxon>
        <taxon>Rotaria</taxon>
    </lineage>
</organism>
<reference evidence="1" key="1">
    <citation type="submission" date="2021-02" db="EMBL/GenBank/DDBJ databases">
        <authorList>
            <person name="Nowell W R."/>
        </authorList>
    </citation>
    <scope>NUCLEOTIDE SEQUENCE</scope>
</reference>
<dbReference type="Proteomes" id="UP000663834">
    <property type="component" value="Unassembled WGS sequence"/>
</dbReference>
<sequence>MNIVIMNIMVGLVVSDVKRFCLNAKREHSRSRIEICLGLQVEFGLLCETRTRLVLALSKHGHFLPFQLHHHDRAGDPLLQENEHIHLMHRDRVDELHDVFEKSNTRVHHELRKFTIALQTDFDEIKKKLLETNV</sequence>